<dbReference type="HOGENOM" id="CLU_531068_0_0_1"/>
<accession>B0D856</accession>
<proteinExistence type="predicted"/>
<evidence type="ECO:0000313" key="2">
    <source>
        <dbReference type="Proteomes" id="UP000001194"/>
    </source>
</evidence>
<reference evidence="1 2" key="1">
    <citation type="journal article" date="2008" name="Nature">
        <title>The genome of Laccaria bicolor provides insights into mycorrhizal symbiosis.</title>
        <authorList>
            <person name="Martin F."/>
            <person name="Aerts A."/>
            <person name="Ahren D."/>
            <person name="Brun A."/>
            <person name="Danchin E.G.J."/>
            <person name="Duchaussoy F."/>
            <person name="Gibon J."/>
            <person name="Kohler A."/>
            <person name="Lindquist E."/>
            <person name="Pereda V."/>
            <person name="Salamov A."/>
            <person name="Shapiro H.J."/>
            <person name="Wuyts J."/>
            <person name="Blaudez D."/>
            <person name="Buee M."/>
            <person name="Brokstein P."/>
            <person name="Canbaeck B."/>
            <person name="Cohen D."/>
            <person name="Courty P.E."/>
            <person name="Coutinho P.M."/>
            <person name="Delaruelle C."/>
            <person name="Detter J.C."/>
            <person name="Deveau A."/>
            <person name="DiFazio S."/>
            <person name="Duplessis S."/>
            <person name="Fraissinet-Tachet L."/>
            <person name="Lucic E."/>
            <person name="Frey-Klett P."/>
            <person name="Fourrey C."/>
            <person name="Feussner I."/>
            <person name="Gay G."/>
            <person name="Grimwood J."/>
            <person name="Hoegger P.J."/>
            <person name="Jain P."/>
            <person name="Kilaru S."/>
            <person name="Labbe J."/>
            <person name="Lin Y.C."/>
            <person name="Legue V."/>
            <person name="Le Tacon F."/>
            <person name="Marmeisse R."/>
            <person name="Melayah D."/>
            <person name="Montanini B."/>
            <person name="Muratet M."/>
            <person name="Nehls U."/>
            <person name="Niculita-Hirzel H."/>
            <person name="Oudot-Le Secq M.P."/>
            <person name="Peter M."/>
            <person name="Quesneville H."/>
            <person name="Rajashekar B."/>
            <person name="Reich M."/>
            <person name="Rouhier N."/>
            <person name="Schmutz J."/>
            <person name="Yin T."/>
            <person name="Chalot M."/>
            <person name="Henrissat B."/>
            <person name="Kuees U."/>
            <person name="Lucas S."/>
            <person name="Van de Peer Y."/>
            <person name="Podila G.K."/>
            <person name="Polle A."/>
            <person name="Pukkila P.J."/>
            <person name="Richardson P.M."/>
            <person name="Rouze P."/>
            <person name="Sanders I.R."/>
            <person name="Stajich J.E."/>
            <person name="Tunlid A."/>
            <person name="Tuskan G."/>
            <person name="Grigoriev I.V."/>
        </authorList>
    </citation>
    <scope>NUCLEOTIDE SEQUENCE [LARGE SCALE GENOMIC DNA]</scope>
    <source>
        <strain evidence="2">S238N-H82 / ATCC MYA-4686</strain>
    </source>
</reference>
<dbReference type="KEGG" id="lbc:LACBIDRAFT_326690"/>
<keyword evidence="2" id="KW-1185">Reference proteome</keyword>
<dbReference type="AlphaFoldDB" id="B0D856"/>
<dbReference type="RefSeq" id="XP_001880332.1">
    <property type="nucleotide sequence ID" value="XM_001880297.1"/>
</dbReference>
<evidence type="ECO:0000313" key="1">
    <source>
        <dbReference type="EMBL" id="EDR09019.1"/>
    </source>
</evidence>
<protein>
    <submittedName>
        <fullName evidence="1">Predicted protein</fullName>
    </submittedName>
</protein>
<gene>
    <name evidence="1" type="ORF">LACBIDRAFT_326690</name>
</gene>
<organism evidence="2">
    <name type="scientific">Laccaria bicolor (strain S238N-H82 / ATCC MYA-4686)</name>
    <name type="common">Bicoloured deceiver</name>
    <name type="synonym">Laccaria laccata var. bicolor</name>
    <dbReference type="NCBI Taxonomy" id="486041"/>
    <lineage>
        <taxon>Eukaryota</taxon>
        <taxon>Fungi</taxon>
        <taxon>Dikarya</taxon>
        <taxon>Basidiomycota</taxon>
        <taxon>Agaricomycotina</taxon>
        <taxon>Agaricomycetes</taxon>
        <taxon>Agaricomycetidae</taxon>
        <taxon>Agaricales</taxon>
        <taxon>Agaricineae</taxon>
        <taxon>Hydnangiaceae</taxon>
        <taxon>Laccaria</taxon>
    </lineage>
</organism>
<sequence length="513" mass="55823">MPSVASEAFATAEGSLDYQAQAKGLASTTRTGKRYRLLKIAIGGAEQDDLHSPVAAAHEAVLRSNVGVDQISVAQPTTSRIEFCKRDEQGLSAEHLEFRQIFKNGRLSGVGPLVTGEARNFPAVKAWIALRSSDASHTILFTHSTFFANLNGYRVSYEDLILLPHETTGTEGLGETGIGSEKRGRVDEENQMIDKRRRTRWTNINTLDDRTISDVFRLAPPPLRAAFLEAGIPLCGVFTRPIPFCPISRRCPIDNCYPSPALLKLQRQASTNSPARNQLYLHPITHSLIDLAFARCTAVENLSFLGHSHVFQLRCFLNSASLSRFPFLIGNPSGGISSDCSGDLVLEELFGHRSSLSSSKGHHDPPNFKPHEPLSEGLRCLVNVNLTGAGSTWTLITLSHKPWKYFGCTSGQVARIRDLTDVHFVAVARTPGGPRVRSALQCHLALCTSSGSCSVPDVSLGSRDGIGKRIFLITSSGNDRAFVPTTTEYITASGKQVLTLLHTASNVILEPLL</sequence>
<dbReference type="EMBL" id="DS547100">
    <property type="protein sequence ID" value="EDR09019.1"/>
    <property type="molecule type" value="Genomic_DNA"/>
</dbReference>
<dbReference type="Proteomes" id="UP000001194">
    <property type="component" value="Unassembled WGS sequence"/>
</dbReference>
<name>B0D856_LACBS</name>
<dbReference type="InParanoid" id="B0D856"/>
<dbReference type="GeneID" id="6076092"/>